<organism evidence="1 2">
    <name type="scientific">Lasiosphaeris hirsuta</name>
    <dbReference type="NCBI Taxonomy" id="260670"/>
    <lineage>
        <taxon>Eukaryota</taxon>
        <taxon>Fungi</taxon>
        <taxon>Dikarya</taxon>
        <taxon>Ascomycota</taxon>
        <taxon>Pezizomycotina</taxon>
        <taxon>Sordariomycetes</taxon>
        <taxon>Sordariomycetidae</taxon>
        <taxon>Sordariales</taxon>
        <taxon>Lasiosphaeriaceae</taxon>
        <taxon>Lasiosphaeris</taxon>
    </lineage>
</organism>
<name>A0AA40A236_9PEZI</name>
<comment type="caution">
    <text evidence="1">The sequence shown here is derived from an EMBL/GenBank/DDBJ whole genome shotgun (WGS) entry which is preliminary data.</text>
</comment>
<keyword evidence="2" id="KW-1185">Reference proteome</keyword>
<reference evidence="1" key="1">
    <citation type="submission" date="2023-06" db="EMBL/GenBank/DDBJ databases">
        <title>Genome-scale phylogeny and comparative genomics of the fungal order Sordariales.</title>
        <authorList>
            <consortium name="Lawrence Berkeley National Laboratory"/>
            <person name="Hensen N."/>
            <person name="Bonometti L."/>
            <person name="Westerberg I."/>
            <person name="Brannstrom I.O."/>
            <person name="Guillou S."/>
            <person name="Cros-Aarteil S."/>
            <person name="Calhoun S."/>
            <person name="Haridas S."/>
            <person name="Kuo A."/>
            <person name="Mondo S."/>
            <person name="Pangilinan J."/>
            <person name="Riley R."/>
            <person name="Labutti K."/>
            <person name="Andreopoulos B."/>
            <person name="Lipzen A."/>
            <person name="Chen C."/>
            <person name="Yanf M."/>
            <person name="Daum C."/>
            <person name="Ng V."/>
            <person name="Clum A."/>
            <person name="Steindorff A."/>
            <person name="Ohm R."/>
            <person name="Martin F."/>
            <person name="Silar P."/>
            <person name="Natvig D."/>
            <person name="Lalanne C."/>
            <person name="Gautier V."/>
            <person name="Ament-Velasquez S.L."/>
            <person name="Kruys A."/>
            <person name="Hutchinson M.I."/>
            <person name="Powell A.J."/>
            <person name="Barry K."/>
            <person name="Miller A.N."/>
            <person name="Grigoriev I.V."/>
            <person name="Debuchy R."/>
            <person name="Gladieux P."/>
            <person name="Thoren M.H."/>
            <person name="Johannesson H."/>
        </authorList>
    </citation>
    <scope>NUCLEOTIDE SEQUENCE</scope>
    <source>
        <strain evidence="1">SMH4607-1</strain>
    </source>
</reference>
<evidence type="ECO:0000313" key="2">
    <source>
        <dbReference type="Proteomes" id="UP001172102"/>
    </source>
</evidence>
<dbReference type="Proteomes" id="UP001172102">
    <property type="component" value="Unassembled WGS sequence"/>
</dbReference>
<proteinExistence type="predicted"/>
<protein>
    <submittedName>
        <fullName evidence="1">Uncharacterized protein</fullName>
    </submittedName>
</protein>
<dbReference type="AlphaFoldDB" id="A0AA40A236"/>
<gene>
    <name evidence="1" type="ORF">B0H67DRAFT_324405</name>
</gene>
<evidence type="ECO:0000313" key="1">
    <source>
        <dbReference type="EMBL" id="KAK0707906.1"/>
    </source>
</evidence>
<dbReference type="EMBL" id="JAUKUA010000006">
    <property type="protein sequence ID" value="KAK0707906.1"/>
    <property type="molecule type" value="Genomic_DNA"/>
</dbReference>
<sequence>MIVPLLHIALVDAQGVDLDAPRLGFVAHPLQRPKQLAAHRHFHPVAGDAAVRQGAPVRDVDVVQARVPEQLAHLDTPIAIIVRCQYARGYILERHWYRRGIW</sequence>
<accession>A0AA40A236</accession>